<name>A0A370NH17_9BURK</name>
<gene>
    <name evidence="1" type="ORF">DN412_40190</name>
</gene>
<keyword evidence="2" id="KW-1185">Reference proteome</keyword>
<protein>
    <submittedName>
        <fullName evidence="1">Uncharacterized protein</fullName>
    </submittedName>
</protein>
<dbReference type="EMBL" id="QKWJ01000131">
    <property type="protein sequence ID" value="RDK04884.1"/>
    <property type="molecule type" value="Genomic_DNA"/>
</dbReference>
<evidence type="ECO:0000313" key="2">
    <source>
        <dbReference type="Proteomes" id="UP000255165"/>
    </source>
</evidence>
<dbReference type="Proteomes" id="UP000255165">
    <property type="component" value="Unassembled WGS sequence"/>
</dbReference>
<sequence>MHESACSPHNRATSATNLITEIRRMRIDAERIAQAIALPGSEAYQEKLASVLDEWIRRGSTRQQLICLACAAEQGTLDLHALIIGRQALLNTQDAALHRLYWACVRRWRHARSTL</sequence>
<dbReference type="AlphaFoldDB" id="A0A370NH17"/>
<accession>A0A370NH17</accession>
<organism evidence="1 2">
    <name type="scientific">Cupriavidus lacunae</name>
    <dbReference type="NCBI Taxonomy" id="2666307"/>
    <lineage>
        <taxon>Bacteria</taxon>
        <taxon>Pseudomonadati</taxon>
        <taxon>Pseudomonadota</taxon>
        <taxon>Betaproteobacteria</taxon>
        <taxon>Burkholderiales</taxon>
        <taxon>Burkholderiaceae</taxon>
        <taxon>Cupriavidus</taxon>
    </lineage>
</organism>
<evidence type="ECO:0000313" key="1">
    <source>
        <dbReference type="EMBL" id="RDK04884.1"/>
    </source>
</evidence>
<reference evidence="2" key="1">
    <citation type="submission" date="2018-06" db="EMBL/GenBank/DDBJ databases">
        <authorList>
            <person name="Feng T."/>
            <person name="Jeon C.O."/>
        </authorList>
    </citation>
    <scope>NUCLEOTIDE SEQUENCE [LARGE SCALE GENOMIC DNA]</scope>
    <source>
        <strain evidence="2">S23</strain>
    </source>
</reference>
<comment type="caution">
    <text evidence="1">The sequence shown here is derived from an EMBL/GenBank/DDBJ whole genome shotgun (WGS) entry which is preliminary data.</text>
</comment>
<proteinExistence type="predicted"/>